<dbReference type="EMBL" id="DSDS01000134">
    <property type="protein sequence ID" value="HET98180.1"/>
    <property type="molecule type" value="Genomic_DNA"/>
</dbReference>
<dbReference type="CDD" id="cd18692">
    <property type="entry name" value="PIN_VapC-like"/>
    <property type="match status" value="1"/>
</dbReference>
<accession>A0A7C2TGQ0</accession>
<evidence type="ECO:0000313" key="2">
    <source>
        <dbReference type="EMBL" id="HET98180.1"/>
    </source>
</evidence>
<comment type="caution">
    <text evidence="2">The sequence shown here is derived from an EMBL/GenBank/DDBJ whole genome shotgun (WGS) entry which is preliminary data.</text>
</comment>
<dbReference type="Proteomes" id="UP000885986">
    <property type="component" value="Unassembled WGS sequence"/>
</dbReference>
<protein>
    <submittedName>
        <fullName evidence="2">PIN domain-containing protein</fullName>
    </submittedName>
</protein>
<name>A0A7C2TGQ0_9BACT</name>
<sequence>MLGDELRCLVNSTRHSDFILAAARLRTLWQTGRGVISVQVMQEFYVNVTRKIPQPLALPVARELVEAYSAWQVESPSAQDVLRASEIQERYQLSFRDAMIVVTAINGGADLILSEDLNDGQLISGVQIENPFKTFSPTSSPGPASCSTEARWNSPGRRLKQCLSSP</sequence>
<dbReference type="Pfam" id="PF01850">
    <property type="entry name" value="PIN"/>
    <property type="match status" value="1"/>
</dbReference>
<dbReference type="InterPro" id="IPR002716">
    <property type="entry name" value="PIN_dom"/>
</dbReference>
<feature type="domain" description="PIN" evidence="1">
    <location>
        <begin position="23"/>
        <end position="116"/>
    </location>
</feature>
<dbReference type="InterPro" id="IPR029060">
    <property type="entry name" value="PIN-like_dom_sf"/>
</dbReference>
<organism evidence="2">
    <name type="scientific">Desulfurivibrio alkaliphilus</name>
    <dbReference type="NCBI Taxonomy" id="427923"/>
    <lineage>
        <taxon>Bacteria</taxon>
        <taxon>Pseudomonadati</taxon>
        <taxon>Thermodesulfobacteriota</taxon>
        <taxon>Desulfobulbia</taxon>
        <taxon>Desulfobulbales</taxon>
        <taxon>Desulfobulbaceae</taxon>
        <taxon>Desulfurivibrio</taxon>
    </lineage>
</organism>
<dbReference type="AlphaFoldDB" id="A0A7C2TGQ0"/>
<proteinExistence type="predicted"/>
<reference evidence="2" key="1">
    <citation type="journal article" date="2020" name="mSystems">
        <title>Genome- and Community-Level Interaction Insights into Carbon Utilization and Element Cycling Functions of Hydrothermarchaeota in Hydrothermal Sediment.</title>
        <authorList>
            <person name="Zhou Z."/>
            <person name="Liu Y."/>
            <person name="Xu W."/>
            <person name="Pan J."/>
            <person name="Luo Z.H."/>
            <person name="Li M."/>
        </authorList>
    </citation>
    <scope>NUCLEOTIDE SEQUENCE [LARGE SCALE GENOMIC DNA]</scope>
    <source>
        <strain evidence="2">SpSt-1224</strain>
    </source>
</reference>
<dbReference type="Gene3D" id="3.40.50.1010">
    <property type="entry name" value="5'-nuclease"/>
    <property type="match status" value="1"/>
</dbReference>
<evidence type="ECO:0000259" key="1">
    <source>
        <dbReference type="Pfam" id="PF01850"/>
    </source>
</evidence>
<dbReference type="SUPFAM" id="SSF88723">
    <property type="entry name" value="PIN domain-like"/>
    <property type="match status" value="1"/>
</dbReference>
<gene>
    <name evidence="2" type="ORF">ENN98_05745</name>
</gene>